<dbReference type="RefSeq" id="WP_406256152.1">
    <property type="nucleotide sequence ID" value="NZ_CP108125.1"/>
</dbReference>
<feature type="transmembrane region" description="Helical" evidence="1">
    <location>
        <begin position="269"/>
        <end position="298"/>
    </location>
</feature>
<gene>
    <name evidence="2" type="ORF">OHU27_01460</name>
</gene>
<evidence type="ECO:0000313" key="3">
    <source>
        <dbReference type="Proteomes" id="UP001622690"/>
    </source>
</evidence>
<dbReference type="Proteomes" id="UP001622690">
    <property type="component" value="Chromosome"/>
</dbReference>
<feature type="transmembrane region" description="Helical" evidence="1">
    <location>
        <begin position="75"/>
        <end position="104"/>
    </location>
</feature>
<sequence length="322" mass="33891">MREAARTTVRAGRPVLGSALLACAGALVVGGSVVAGAFAASWGLFLQARRDAEFSIASEDSYVAYADQWDDLVRVALVVFPLLLLVAMTCVAWLLTAQAVIVAHTRRRSGGLPLRAVWDRSRGHLGAALRVQALTVACALGPALAGLAVLIAVEEELVPGVVRPTYHDPASVQFILAGRILPVLIWAGGLVLLGRFSLATAIRVADGCSATVAMRRSWTLTRAARSRTTGLWLLGLGVLAVAFTLLKWIGTYLAHGAGLLMLATTDDNVWVTGVLVLIVPVAVALVLLPLALAPVGVLPACLRERLDHDPEAARVPSWASVE</sequence>
<keyword evidence="1" id="KW-0812">Transmembrane</keyword>
<evidence type="ECO:0000313" key="2">
    <source>
        <dbReference type="EMBL" id="WTO81152.1"/>
    </source>
</evidence>
<evidence type="ECO:0000256" key="1">
    <source>
        <dbReference type="SAM" id="Phobius"/>
    </source>
</evidence>
<feature type="transmembrane region" description="Helical" evidence="1">
    <location>
        <begin position="231"/>
        <end position="249"/>
    </location>
</feature>
<evidence type="ECO:0008006" key="4">
    <source>
        <dbReference type="Google" id="ProtNLM"/>
    </source>
</evidence>
<keyword evidence="1" id="KW-1133">Transmembrane helix</keyword>
<reference evidence="2 3" key="1">
    <citation type="submission" date="2022-10" db="EMBL/GenBank/DDBJ databases">
        <title>The complete genomes of actinobacterial strains from the NBC collection.</title>
        <authorList>
            <person name="Joergensen T.S."/>
            <person name="Alvarez Arevalo M."/>
            <person name="Sterndorff E.B."/>
            <person name="Faurdal D."/>
            <person name="Vuksanovic O."/>
            <person name="Mourched A.-S."/>
            <person name="Charusanti P."/>
            <person name="Shaw S."/>
            <person name="Blin K."/>
            <person name="Weber T."/>
        </authorList>
    </citation>
    <scope>NUCLEOTIDE SEQUENCE [LARGE SCALE GENOMIC DNA]</scope>
    <source>
        <strain evidence="2 3">NBC_00206</strain>
    </source>
</reference>
<feature type="transmembrane region" description="Helical" evidence="1">
    <location>
        <begin position="172"/>
        <end position="193"/>
    </location>
</feature>
<keyword evidence="1" id="KW-0472">Membrane</keyword>
<protein>
    <recommendedName>
        <fullName evidence="4">Glycerophosphoryl diester phosphodiesterase membrane domain-containing protein</fullName>
    </recommendedName>
</protein>
<keyword evidence="3" id="KW-1185">Reference proteome</keyword>
<proteinExistence type="predicted"/>
<feature type="transmembrane region" description="Helical" evidence="1">
    <location>
        <begin position="125"/>
        <end position="152"/>
    </location>
</feature>
<organism evidence="2 3">
    <name type="scientific">Streptomyces nigra</name>
    <dbReference type="NCBI Taxonomy" id="1827580"/>
    <lineage>
        <taxon>Bacteria</taxon>
        <taxon>Bacillati</taxon>
        <taxon>Actinomycetota</taxon>
        <taxon>Actinomycetes</taxon>
        <taxon>Kitasatosporales</taxon>
        <taxon>Streptomycetaceae</taxon>
        <taxon>Streptomyces</taxon>
    </lineage>
</organism>
<accession>A0ABZ1IPZ3</accession>
<dbReference type="EMBL" id="CP108125">
    <property type="protein sequence ID" value="WTO81152.1"/>
    <property type="molecule type" value="Genomic_DNA"/>
</dbReference>
<name>A0ABZ1IPZ3_9ACTN</name>